<evidence type="ECO:0000313" key="3">
    <source>
        <dbReference type="Proteomes" id="UP000019678"/>
    </source>
</evidence>
<reference evidence="2 3" key="1">
    <citation type="submission" date="2013-05" db="EMBL/GenBank/DDBJ databases">
        <title>Genome assembly of Chondromyces apiculatus DSM 436.</title>
        <authorList>
            <person name="Sharma G."/>
            <person name="Khatri I."/>
            <person name="Kaur C."/>
            <person name="Mayilraj S."/>
            <person name="Subramanian S."/>
        </authorList>
    </citation>
    <scope>NUCLEOTIDE SEQUENCE [LARGE SCALE GENOMIC DNA]</scope>
    <source>
        <strain evidence="2 3">DSM 436</strain>
    </source>
</reference>
<gene>
    <name evidence="2" type="ORF">CAP_4098</name>
</gene>
<dbReference type="STRING" id="1192034.CAP_4098"/>
<name>A0A017TH34_9BACT</name>
<evidence type="ECO:0000256" key="1">
    <source>
        <dbReference type="SAM" id="MobiDB-lite"/>
    </source>
</evidence>
<feature type="compositionally biased region" description="Polar residues" evidence="1">
    <location>
        <begin position="36"/>
        <end position="60"/>
    </location>
</feature>
<protein>
    <submittedName>
        <fullName evidence="2">Uncharacterized protein</fullName>
    </submittedName>
</protein>
<feature type="compositionally biased region" description="Basic residues" evidence="1">
    <location>
        <begin position="1"/>
        <end position="11"/>
    </location>
</feature>
<sequence>MHRPSRQHQHLLTKIARKQERAKQQNRPTGKRSKQWTRWSTQYSPLVQQEGGETSQENAS</sequence>
<evidence type="ECO:0000313" key="2">
    <source>
        <dbReference type="EMBL" id="EYF08568.1"/>
    </source>
</evidence>
<comment type="caution">
    <text evidence="2">The sequence shown here is derived from an EMBL/GenBank/DDBJ whole genome shotgun (WGS) entry which is preliminary data.</text>
</comment>
<dbReference type="OrthoDB" id="9941882at2"/>
<dbReference type="Proteomes" id="UP000019678">
    <property type="component" value="Unassembled WGS sequence"/>
</dbReference>
<organism evidence="2 3">
    <name type="scientific">Chondromyces apiculatus DSM 436</name>
    <dbReference type="NCBI Taxonomy" id="1192034"/>
    <lineage>
        <taxon>Bacteria</taxon>
        <taxon>Pseudomonadati</taxon>
        <taxon>Myxococcota</taxon>
        <taxon>Polyangia</taxon>
        <taxon>Polyangiales</taxon>
        <taxon>Polyangiaceae</taxon>
        <taxon>Chondromyces</taxon>
    </lineage>
</organism>
<dbReference type="EMBL" id="ASRX01000003">
    <property type="protein sequence ID" value="EYF08568.1"/>
    <property type="molecule type" value="Genomic_DNA"/>
</dbReference>
<dbReference type="RefSeq" id="WP_044235596.1">
    <property type="nucleotide sequence ID" value="NZ_ASRX01000003.1"/>
</dbReference>
<dbReference type="AlphaFoldDB" id="A0A017TH34"/>
<accession>A0A017TH34</accession>
<keyword evidence="3" id="KW-1185">Reference proteome</keyword>
<proteinExistence type="predicted"/>
<feature type="region of interest" description="Disordered" evidence="1">
    <location>
        <begin position="1"/>
        <end position="60"/>
    </location>
</feature>